<name>A0ABS8NKA0_9BACT</name>
<protein>
    <submittedName>
        <fullName evidence="2">AMP-binding protein</fullName>
    </submittedName>
</protein>
<reference evidence="2" key="1">
    <citation type="submission" date="2021-11" db="EMBL/GenBank/DDBJ databases">
        <title>Genome sequence.</title>
        <authorList>
            <person name="Sun Q."/>
        </authorList>
    </citation>
    <scope>NUCLEOTIDE SEQUENCE</scope>
    <source>
        <strain evidence="2">JC740</strain>
    </source>
</reference>
<dbReference type="PANTHER" id="PTHR24096">
    <property type="entry name" value="LONG-CHAIN-FATTY-ACID--COA LIGASE"/>
    <property type="match status" value="1"/>
</dbReference>
<dbReference type="InterPro" id="IPR042099">
    <property type="entry name" value="ANL_N_sf"/>
</dbReference>
<dbReference type="Proteomes" id="UP001430306">
    <property type="component" value="Unassembled WGS sequence"/>
</dbReference>
<dbReference type="InterPro" id="IPR020845">
    <property type="entry name" value="AMP-binding_CS"/>
</dbReference>
<dbReference type="Pfam" id="PF00501">
    <property type="entry name" value="AMP-binding"/>
    <property type="match status" value="1"/>
</dbReference>
<comment type="caution">
    <text evidence="2">The sequence shown here is derived from an EMBL/GenBank/DDBJ whole genome shotgun (WGS) entry which is preliminary data.</text>
</comment>
<organism evidence="2 3">
    <name type="scientific">Rhodopirellula halodulae</name>
    <dbReference type="NCBI Taxonomy" id="2894198"/>
    <lineage>
        <taxon>Bacteria</taxon>
        <taxon>Pseudomonadati</taxon>
        <taxon>Planctomycetota</taxon>
        <taxon>Planctomycetia</taxon>
        <taxon>Pirellulales</taxon>
        <taxon>Pirellulaceae</taxon>
        <taxon>Rhodopirellula</taxon>
    </lineage>
</organism>
<gene>
    <name evidence="2" type="ORF">LOC71_17010</name>
</gene>
<dbReference type="RefSeq" id="WP_230275023.1">
    <property type="nucleotide sequence ID" value="NZ_JAJKFW010000025.1"/>
</dbReference>
<evidence type="ECO:0000313" key="2">
    <source>
        <dbReference type="EMBL" id="MCC9643985.1"/>
    </source>
</evidence>
<feature type="domain" description="AMP-dependent synthetase/ligase" evidence="1">
    <location>
        <begin position="15"/>
        <end position="340"/>
    </location>
</feature>
<proteinExistence type="predicted"/>
<dbReference type="SUPFAM" id="SSF56801">
    <property type="entry name" value="Acetyl-CoA synthetase-like"/>
    <property type="match status" value="1"/>
</dbReference>
<dbReference type="Gene3D" id="3.40.50.12780">
    <property type="entry name" value="N-terminal domain of ligase-like"/>
    <property type="match status" value="1"/>
</dbReference>
<sequence>MTTSDSPHLLAAFLQHVRQRPMDTALLDSRTGKPVWTWGQMANVVHRLAQKICNEVTWHDRDRHLAYSCHNTPHDVTLSLACLAVGAVEIPIDAYLPASQQQRLRSQSRAATWEADEDHTLDPLQEQSIADSIEWLQAASDRVAVDAPSLVLWTSGTTSEPRGVVLSQRNLTTNANAKLAAVPQSVTDVRLSLLSIAHAYARTSDMGTWLISGCRWALGRGRSTLRSLPTGLQPTHINAVPVLVEELLRQKQEQATSLKSLAVVGCGGVAMSETQFTDCQKHGIHVVQGYGCTESSPVICSASPENARPNRVGPLVDGWSAKVLDQRLFVKGPGVMLSYLDDPTSTREKISRDGWLDTGDLVQVDSDGQYQILGRADDVIVLPTGFKLFPASVERSVQRIDHVDQAVLLQHEEQLFLLVSLSGNSTVRSTLHDKVLSRLQEDLPPKTEVKIKWLESPLSIESGELTAKGTPRRSVIRQRIC</sequence>
<evidence type="ECO:0000259" key="1">
    <source>
        <dbReference type="Pfam" id="PF00501"/>
    </source>
</evidence>
<evidence type="ECO:0000313" key="3">
    <source>
        <dbReference type="Proteomes" id="UP001430306"/>
    </source>
</evidence>
<dbReference type="InterPro" id="IPR000873">
    <property type="entry name" value="AMP-dep_synth/lig_dom"/>
</dbReference>
<dbReference type="EMBL" id="JAJKFW010000025">
    <property type="protein sequence ID" value="MCC9643985.1"/>
    <property type="molecule type" value="Genomic_DNA"/>
</dbReference>
<accession>A0ABS8NKA0</accession>
<dbReference type="PROSITE" id="PS00455">
    <property type="entry name" value="AMP_BINDING"/>
    <property type="match status" value="1"/>
</dbReference>
<keyword evidence="3" id="KW-1185">Reference proteome</keyword>